<dbReference type="Proteomes" id="UP000008311">
    <property type="component" value="Unassembled WGS sequence"/>
</dbReference>
<feature type="region of interest" description="Disordered" evidence="1">
    <location>
        <begin position="52"/>
        <end position="206"/>
    </location>
</feature>
<accession>B9TC34</accession>
<evidence type="ECO:0000256" key="1">
    <source>
        <dbReference type="SAM" id="MobiDB-lite"/>
    </source>
</evidence>
<name>B9TC34_RICCO</name>
<proteinExistence type="predicted"/>
<dbReference type="EMBL" id="EQ976952">
    <property type="protein sequence ID" value="EEF26579.1"/>
    <property type="molecule type" value="Genomic_DNA"/>
</dbReference>
<sequence>MRSCCSCCYWLSIDRSQDCITAASVDYNILAAGRNHACVDHYRCVDELRGARRAGRKGRGGAGRERRPVRAHARQGRDDRPHQRQGPGIQPGFALPGDARPQGHHHRAPDHGTDRQEPARRAGRRRQAVPSRHGGAGLGGRPRLGRLQIPQSGNRQGRGQAHLRAARGRRGAGSRHLQALSGHAEQTEDRPQAAAGARRGADTADRAVVRRLSWPGAPEPVARQHGAAAR</sequence>
<feature type="compositionally biased region" description="Basic residues" evidence="1">
    <location>
        <begin position="164"/>
        <end position="173"/>
    </location>
</feature>
<dbReference type="AlphaFoldDB" id="B9TC34"/>
<evidence type="ECO:0000313" key="2">
    <source>
        <dbReference type="EMBL" id="EEF26579.1"/>
    </source>
</evidence>
<keyword evidence="3" id="KW-1185">Reference proteome</keyword>
<evidence type="ECO:0000313" key="3">
    <source>
        <dbReference type="Proteomes" id="UP000008311"/>
    </source>
</evidence>
<protein>
    <submittedName>
        <fullName evidence="2">Uncharacterized protein</fullName>
    </submittedName>
</protein>
<feature type="non-terminal residue" evidence="2">
    <location>
        <position position="230"/>
    </location>
</feature>
<dbReference type="InParanoid" id="B9TC34"/>
<reference evidence="3" key="1">
    <citation type="journal article" date="2010" name="Nat. Biotechnol.">
        <title>Draft genome sequence of the oilseed species Ricinus communis.</title>
        <authorList>
            <person name="Chan A.P."/>
            <person name="Crabtree J."/>
            <person name="Zhao Q."/>
            <person name="Lorenzi H."/>
            <person name="Orvis J."/>
            <person name="Puiu D."/>
            <person name="Melake-Berhan A."/>
            <person name="Jones K.M."/>
            <person name="Redman J."/>
            <person name="Chen G."/>
            <person name="Cahoon E.B."/>
            <person name="Gedil M."/>
            <person name="Stanke M."/>
            <person name="Haas B.J."/>
            <person name="Wortman J.R."/>
            <person name="Fraser-Liggett C.M."/>
            <person name="Ravel J."/>
            <person name="Rabinowicz P.D."/>
        </authorList>
    </citation>
    <scope>NUCLEOTIDE SEQUENCE [LARGE SCALE GENOMIC DNA]</scope>
    <source>
        <strain evidence="3">cv. Hale</strain>
    </source>
</reference>
<organism evidence="2 3">
    <name type="scientific">Ricinus communis</name>
    <name type="common">Castor bean</name>
    <dbReference type="NCBI Taxonomy" id="3988"/>
    <lineage>
        <taxon>Eukaryota</taxon>
        <taxon>Viridiplantae</taxon>
        <taxon>Streptophyta</taxon>
        <taxon>Embryophyta</taxon>
        <taxon>Tracheophyta</taxon>
        <taxon>Spermatophyta</taxon>
        <taxon>Magnoliopsida</taxon>
        <taxon>eudicotyledons</taxon>
        <taxon>Gunneridae</taxon>
        <taxon>Pentapetalae</taxon>
        <taxon>rosids</taxon>
        <taxon>fabids</taxon>
        <taxon>Malpighiales</taxon>
        <taxon>Euphorbiaceae</taxon>
        <taxon>Acalyphoideae</taxon>
        <taxon>Acalypheae</taxon>
        <taxon>Ricinus</taxon>
    </lineage>
</organism>
<feature type="compositionally biased region" description="Basic and acidic residues" evidence="1">
    <location>
        <begin position="109"/>
        <end position="120"/>
    </location>
</feature>
<gene>
    <name evidence="2" type="ORF">RCOM_0010230</name>
</gene>